<evidence type="ECO:0000313" key="4">
    <source>
        <dbReference type="Proteomes" id="UP000235392"/>
    </source>
</evidence>
<accession>A0A2N5V0R8</accession>
<proteinExistence type="predicted"/>
<feature type="region of interest" description="Disordered" evidence="1">
    <location>
        <begin position="1"/>
        <end position="27"/>
    </location>
</feature>
<dbReference type="GO" id="GO:0046983">
    <property type="term" value="F:protein dimerization activity"/>
    <property type="evidence" value="ECO:0007669"/>
    <property type="project" value="InterPro"/>
</dbReference>
<gene>
    <name evidence="3" type="ORF">PCASD_11453</name>
</gene>
<organism evidence="3 4">
    <name type="scientific">Puccinia coronata f. sp. avenae</name>
    <dbReference type="NCBI Taxonomy" id="200324"/>
    <lineage>
        <taxon>Eukaryota</taxon>
        <taxon>Fungi</taxon>
        <taxon>Dikarya</taxon>
        <taxon>Basidiomycota</taxon>
        <taxon>Pucciniomycotina</taxon>
        <taxon>Pucciniomycetes</taxon>
        <taxon>Pucciniales</taxon>
        <taxon>Pucciniaceae</taxon>
        <taxon>Puccinia</taxon>
    </lineage>
</organism>
<dbReference type="InterPro" id="IPR012337">
    <property type="entry name" value="RNaseH-like_sf"/>
</dbReference>
<dbReference type="AlphaFoldDB" id="A0A2N5V0R8"/>
<dbReference type="Pfam" id="PF05699">
    <property type="entry name" value="Dimer_Tnp_hAT"/>
    <property type="match status" value="1"/>
</dbReference>
<dbReference type="SUPFAM" id="SSF53098">
    <property type="entry name" value="Ribonuclease H-like"/>
    <property type="match status" value="1"/>
</dbReference>
<name>A0A2N5V0R8_9BASI</name>
<evidence type="ECO:0000313" key="3">
    <source>
        <dbReference type="EMBL" id="PLW43599.1"/>
    </source>
</evidence>
<dbReference type="Proteomes" id="UP000235392">
    <property type="component" value="Unassembled WGS sequence"/>
</dbReference>
<feature type="domain" description="HAT C-terminal dimerisation" evidence="2">
    <location>
        <begin position="47"/>
        <end position="89"/>
    </location>
</feature>
<reference evidence="3 4" key="1">
    <citation type="submission" date="2017-11" db="EMBL/GenBank/DDBJ databases">
        <title>De novo assembly and phasing of dikaryotic genomes from two isolates of Puccinia coronata f. sp. avenae, the causal agent of oat crown rust.</title>
        <authorList>
            <person name="Miller M.E."/>
            <person name="Zhang Y."/>
            <person name="Omidvar V."/>
            <person name="Sperschneider J."/>
            <person name="Schwessinger B."/>
            <person name="Raley C."/>
            <person name="Palmer J.M."/>
            <person name="Garnica D."/>
            <person name="Upadhyaya N."/>
            <person name="Rathjen J."/>
            <person name="Taylor J.M."/>
            <person name="Park R.F."/>
            <person name="Dodds P.N."/>
            <person name="Hirsch C.D."/>
            <person name="Kianian S.F."/>
            <person name="Figueroa M."/>
        </authorList>
    </citation>
    <scope>NUCLEOTIDE SEQUENCE [LARGE SCALE GENOMIC DNA]</scope>
    <source>
        <strain evidence="3">12SD80</strain>
    </source>
</reference>
<evidence type="ECO:0000256" key="1">
    <source>
        <dbReference type="SAM" id="MobiDB-lite"/>
    </source>
</evidence>
<dbReference type="InterPro" id="IPR008906">
    <property type="entry name" value="HATC_C_dom"/>
</dbReference>
<comment type="caution">
    <text evidence="3">The sequence shown here is derived from an EMBL/GenBank/DDBJ whole genome shotgun (WGS) entry which is preliminary data.</text>
</comment>
<protein>
    <recommendedName>
        <fullName evidence="2">HAT C-terminal dimerisation domain-containing protein</fullName>
    </recommendedName>
</protein>
<dbReference type="EMBL" id="PGCI01000066">
    <property type="protein sequence ID" value="PLW43599.1"/>
    <property type="molecule type" value="Genomic_DNA"/>
</dbReference>
<sequence length="112" mass="12557">MSQLLPSKHHRDIDDEDLFPDASKSPPDDELTLYLGGKHKIPLSNADQCLRWWKDHSRDFPVLSLLAKDYLACLATSASVERCFSAAADAIMTQGYADIVEKNNRNKNPAEL</sequence>
<evidence type="ECO:0000259" key="2">
    <source>
        <dbReference type="Pfam" id="PF05699"/>
    </source>
</evidence>